<dbReference type="GO" id="GO:0006412">
    <property type="term" value="P:translation"/>
    <property type="evidence" value="ECO:0007669"/>
    <property type="project" value="InterPro"/>
</dbReference>
<dbReference type="PRINTS" id="PR01250">
    <property type="entry name" value="RIBOSOMALL34"/>
</dbReference>
<dbReference type="Pfam" id="PF01199">
    <property type="entry name" value="Ribosomal_L34e"/>
    <property type="match status" value="1"/>
</dbReference>
<reference evidence="4" key="1">
    <citation type="submission" date="2021-03" db="EMBL/GenBank/DDBJ databases">
        <authorList>
            <person name="Jaffe A."/>
        </authorList>
    </citation>
    <scope>NUCLEOTIDE SEQUENCE</scope>
    <source>
        <strain evidence="4">RIFCSPHIGHO2_01_FULL_AR10_44_11</strain>
    </source>
</reference>
<dbReference type="GO" id="GO:0005840">
    <property type="term" value="C:ribosome"/>
    <property type="evidence" value="ECO:0007669"/>
    <property type="project" value="UniProtKB-KW"/>
</dbReference>
<evidence type="ECO:0000313" key="5">
    <source>
        <dbReference type="Proteomes" id="UP000677687"/>
    </source>
</evidence>
<keyword evidence="3" id="KW-0687">Ribonucleoprotein</keyword>
<dbReference type="AlphaFoldDB" id="A0A8T4KVD6"/>
<comment type="similarity">
    <text evidence="1">Belongs to the eukaryotic ribosomal protein eL34 family.</text>
</comment>
<dbReference type="EMBL" id="JAGVWD010000039">
    <property type="protein sequence ID" value="MBS3057502.1"/>
    <property type="molecule type" value="Genomic_DNA"/>
</dbReference>
<dbReference type="InterPro" id="IPR008195">
    <property type="entry name" value="Ribosomal_eL34"/>
</dbReference>
<evidence type="ECO:0008006" key="6">
    <source>
        <dbReference type="Google" id="ProtNLM"/>
    </source>
</evidence>
<evidence type="ECO:0000313" key="4">
    <source>
        <dbReference type="EMBL" id="MBS3057502.1"/>
    </source>
</evidence>
<protein>
    <recommendedName>
        <fullName evidence="6">50S ribosomal protein L34e</fullName>
    </recommendedName>
</protein>
<evidence type="ECO:0000256" key="2">
    <source>
        <dbReference type="ARBA" id="ARBA00022980"/>
    </source>
</evidence>
<reference evidence="4" key="2">
    <citation type="submission" date="2021-05" db="EMBL/GenBank/DDBJ databases">
        <title>Protein family content uncovers lineage relationships and bacterial pathway maintenance mechanisms in DPANN archaea.</title>
        <authorList>
            <person name="Castelle C.J."/>
            <person name="Meheust R."/>
            <person name="Jaffe A.L."/>
            <person name="Seitz K."/>
            <person name="Gong X."/>
            <person name="Baker B.J."/>
            <person name="Banfield J.F."/>
        </authorList>
    </citation>
    <scope>NUCLEOTIDE SEQUENCE</scope>
    <source>
        <strain evidence="4">RIFCSPHIGHO2_01_FULL_AR10_44_11</strain>
    </source>
</reference>
<name>A0A8T4KVD6_9ARCH</name>
<gene>
    <name evidence="4" type="ORF">J4415_02635</name>
</gene>
<sequence length="113" mass="12571">MVKPKNRNMKRRYVRTSGGVVRLHFGKRKSSKHECALCGRTMHGMLHGSGISKAHDAAKTEKRPSALLAGALCNKCRAVATEEAIKVKHGIKPIGEVDLGFRKYAEMIMKRIE</sequence>
<proteinExistence type="inferred from homology"/>
<dbReference type="GO" id="GO:0003735">
    <property type="term" value="F:structural constituent of ribosome"/>
    <property type="evidence" value="ECO:0007669"/>
    <property type="project" value="InterPro"/>
</dbReference>
<evidence type="ECO:0000256" key="1">
    <source>
        <dbReference type="ARBA" id="ARBA00009875"/>
    </source>
</evidence>
<keyword evidence="2" id="KW-0689">Ribosomal protein</keyword>
<organism evidence="4 5">
    <name type="scientific">Candidatus Iainarchaeum sp</name>
    <dbReference type="NCBI Taxonomy" id="3101447"/>
    <lineage>
        <taxon>Archaea</taxon>
        <taxon>Candidatus Iainarchaeota</taxon>
        <taxon>Candidatus Iainarchaeia</taxon>
        <taxon>Candidatus Iainarchaeales</taxon>
        <taxon>Candidatus Iainarchaeaceae</taxon>
        <taxon>Candidatus Iainarchaeum</taxon>
    </lineage>
</organism>
<accession>A0A8T4KVD6</accession>
<comment type="caution">
    <text evidence="4">The sequence shown here is derived from an EMBL/GenBank/DDBJ whole genome shotgun (WGS) entry which is preliminary data.</text>
</comment>
<dbReference type="Gene3D" id="6.20.340.10">
    <property type="match status" value="1"/>
</dbReference>
<dbReference type="GO" id="GO:1990904">
    <property type="term" value="C:ribonucleoprotein complex"/>
    <property type="evidence" value="ECO:0007669"/>
    <property type="project" value="UniProtKB-KW"/>
</dbReference>
<evidence type="ECO:0000256" key="3">
    <source>
        <dbReference type="ARBA" id="ARBA00023274"/>
    </source>
</evidence>
<dbReference type="InterPro" id="IPR038562">
    <property type="entry name" value="Ribosomal_eL34_C_sf"/>
</dbReference>
<dbReference type="Proteomes" id="UP000677687">
    <property type="component" value="Unassembled WGS sequence"/>
</dbReference>